<evidence type="ECO:0000256" key="1">
    <source>
        <dbReference type="ARBA" id="ARBA00004141"/>
    </source>
</evidence>
<feature type="transmembrane region" description="Helical" evidence="7">
    <location>
        <begin position="1632"/>
        <end position="1654"/>
    </location>
</feature>
<evidence type="ECO:0000313" key="8">
    <source>
        <dbReference type="EMBL" id="GMI29051.1"/>
    </source>
</evidence>
<reference evidence="8 9" key="1">
    <citation type="journal article" date="2023" name="Commun. Biol.">
        <title>Genome analysis of Parmales, the sister group of diatoms, reveals the evolutionary specialization of diatoms from phago-mixotrophs to photoautotrophs.</title>
        <authorList>
            <person name="Ban H."/>
            <person name="Sato S."/>
            <person name="Yoshikawa S."/>
            <person name="Yamada K."/>
            <person name="Nakamura Y."/>
            <person name="Ichinomiya M."/>
            <person name="Sato N."/>
            <person name="Blanc-Mathieu R."/>
            <person name="Endo H."/>
            <person name="Kuwata A."/>
            <person name="Ogata H."/>
        </authorList>
    </citation>
    <scope>NUCLEOTIDE SEQUENCE [LARGE SCALE GENOMIC DNA]</scope>
</reference>
<dbReference type="Gene3D" id="3.30.530.20">
    <property type="match status" value="1"/>
</dbReference>
<dbReference type="Proteomes" id="UP001165060">
    <property type="component" value="Unassembled WGS sequence"/>
</dbReference>
<feature type="transmembrane region" description="Helical" evidence="7">
    <location>
        <begin position="1931"/>
        <end position="1953"/>
    </location>
</feature>
<evidence type="ECO:0000256" key="5">
    <source>
        <dbReference type="ARBA" id="ARBA00023136"/>
    </source>
</evidence>
<feature type="compositionally biased region" description="Low complexity" evidence="6">
    <location>
        <begin position="1274"/>
        <end position="1294"/>
    </location>
</feature>
<feature type="compositionally biased region" description="Low complexity" evidence="6">
    <location>
        <begin position="409"/>
        <end position="423"/>
    </location>
</feature>
<comment type="caution">
    <text evidence="8">The sequence shown here is derived from an EMBL/GenBank/DDBJ whole genome shotgun (WGS) entry which is preliminary data.</text>
</comment>
<name>A0ABQ6MMB3_9STRA</name>
<feature type="compositionally biased region" description="Low complexity" evidence="6">
    <location>
        <begin position="2190"/>
        <end position="2204"/>
    </location>
</feature>
<dbReference type="InterPro" id="IPR018629">
    <property type="entry name" value="XK-rel"/>
</dbReference>
<gene>
    <name evidence="8" type="ORF">TeGR_g1542</name>
</gene>
<keyword evidence="3 7" id="KW-0812">Transmembrane</keyword>
<feature type="compositionally biased region" description="Basic and acidic residues" evidence="6">
    <location>
        <begin position="424"/>
        <end position="433"/>
    </location>
</feature>
<accession>A0ABQ6MMB3</accession>
<dbReference type="SUPFAM" id="SSF55961">
    <property type="entry name" value="Bet v1-like"/>
    <property type="match status" value="1"/>
</dbReference>
<feature type="region of interest" description="Disordered" evidence="6">
    <location>
        <begin position="388"/>
        <end position="463"/>
    </location>
</feature>
<evidence type="ECO:0000256" key="7">
    <source>
        <dbReference type="SAM" id="Phobius"/>
    </source>
</evidence>
<proteinExistence type="inferred from homology"/>
<feature type="compositionally biased region" description="Basic and acidic residues" evidence="6">
    <location>
        <begin position="1332"/>
        <end position="1350"/>
    </location>
</feature>
<comment type="similarity">
    <text evidence="2">Belongs to the XK family.</text>
</comment>
<comment type="subcellular location">
    <subcellularLocation>
        <location evidence="1">Membrane</location>
        <topology evidence="1">Multi-pass membrane protein</topology>
    </subcellularLocation>
</comment>
<dbReference type="InterPro" id="IPR023393">
    <property type="entry name" value="START-like_dom_sf"/>
</dbReference>
<keyword evidence="5 7" id="KW-0472">Membrane</keyword>
<feature type="transmembrane region" description="Helical" evidence="7">
    <location>
        <begin position="1892"/>
        <end position="1911"/>
    </location>
</feature>
<evidence type="ECO:0000256" key="4">
    <source>
        <dbReference type="ARBA" id="ARBA00022989"/>
    </source>
</evidence>
<evidence type="ECO:0000313" key="9">
    <source>
        <dbReference type="Proteomes" id="UP001165060"/>
    </source>
</evidence>
<sequence length="2288" mass="252450">MPPLRVFHRRLSPPFHLCVSAPTPVDLPPPNLADLLFHSPLLFPPETVSCRPTAGSFVSGAVGYKSVAARKMHSGVGRRDGQSVAEPPSSPLVASLTYTSLLVLPGPYYLLSTFPLSPCPLSSASLEAACRSSGIEPEELRRRKVLHTENSSFFLIAPHPSKDPTRSLLLQMSVDSLPSASTRKSQFWLAKSFEYMSSILLSTCRDDQVDRTARLAFTRSMSSLPPPSPSEALTIRSALSQTDLSPPPGPGPFKPVPASLVRRHAHPSLRVGTGASLDRTRCALHASAPEALAFALQFTGAVRSRLWDRSMPLYALEPVEPEANSRTSFVYFEAYCPPLSIQAKPKEYFLRLTWGQQPDGVLVLHCEPVPKHDEAAALDLLESTPESLAQTLTKSSRTSSKSTGRKRGSVSVAGRRASAAIRGIIDKRGRAGSDEAGGSESGREAPPQLSKQDSSSAFREGSQRERGSLTFTMIFSPISPSTCDFTLFSPSTYSQFSKKLVVKSSRLLFTPVTIADQARQVFERNGDSVDGEHRSAISDYLAGSMPSLKQQGMLKNVKSRFADTLASIPNEDPRWLFMVDREFPFVDARILKHPSTLPASKTYLKLTTVIDTSSQNATAWLWDFNSNERMRTCEQPNMTPTLPPLINTVEGKSSGYAVIEKLVVESATPRGSLSPKGSSRGSLLKRGKYSSRRIGSEIAAMSEHNSSSTDPLKTQCKATVFIEIDFLTPSSLPLTYLHSAALHHAADFFNLQRTFSRNEEIDRLASESLMIIMKDQCPDSKGKVKEGPMMEKYTAEENEAYEKSKACFEAIEEDQYYTYHKNPDYNVKTAQLAFPNRKPPPGSSVTPTAGITHRASGNDLRTSSSTVVGHLETVIDTSMEHCAAWVFNVDSRDRMKLAFKAHGIQLCERVVERVNKHYMVERSVYDLNIPGLKKREFLAKWIWKWENKDQLVVSQAPYNDPAIPVAEDCVRSEVTSRYVLKRKGNVKMQLNSFAIRNQELNGTGNLAHASAPNLSSALSLAADSSGNVNFSTFRPDADDSLSDANKTQLSYYAEFDLGRSFGVGSRFLFEMRVNGVISHLSVLREQFSEDVSIDAARRARILQKCTTSQFRKATYTHDEKDKLKQAGDLFKSVTSPDSTLHCMPIDTQLTPPSVATTELYTDRKTGTHIIGTHENLVGHVSTYVRADILSTFAFIWSFDSRALNGLDVVSRHTLEEPSPHNKTVHVEKHLHNYKTCEFVQSMIYKPTAPNEKGSGHELRSHRSKERSTGFEFVSSATRSPSTSSSSISSATGTSDMPSHMFIINFPTTHATKPVVQNERTRRSQQTAHSKTSKTERSGNSKQSSHGEGRSRHAARAFGLKRASHQEKTRYPRAEYFSIIKLSQSGDSTKLEHVFKFEFNAGGSQPSYHVHRALSVQHLSFAIGVQQYFLMHTPLANLTALDGDDLPAPMMAKMTKDEFHLSSNDTLAMKLRTGWRRVFESGHSRSPAVRARSWIDSHDSLKSFSEIYPWFYDLIKSILENKMQFSTPTHTSAEGVTNVDAEKMGRNLNVFMLTCVSPEHAIEEWRIQNPAIEQIMMEYTWFRNSMVTICIMLMREIGLGVKIRVGMGAMLGIMDVASDMYVAYNFWIDGDYYAFYILVGLIAASVLAQVVVVVFSNHKRSRKIIAKEVAIVVFQMKPFVDALRVALQLEEEDALMSTKVMYTYTKACEVLLECVPSVILQVVMLLRQSSIADCDPELDTTPKTATILSILSSAAMVGFVVTTIVYDLDCDPLNRMKSPQIYGWIRNDNTFRALTFVCISAFTSAYLMIKGVETALLLGTDGGLPFLVVLLINVLMHLLSKHFISKDLPVKHRIESKFFHGFMTVGCRIMEKLLADFTGTISLAHPFFLGSRAFWINMVWQVVQCILSVVFWRTRSESSLGEDCTDFTFSLVVFALIPLVALFALSFLSLYYLIAPKKHETLFNKMTQQDFIKMRFEETHSVEVKLGLIELGEMYQDEELMMQLYKFLVEHWEDIVPDLSDKRRRFIMQNCPPDMLPERDGEDVDAGRDSSVDNLHVMTMETGIDGQPSTLRINRGISGSLGGFKAIHDSAKKISPLTRIMSSRHNSSNARGEGAGAGGRSSPPPQRGPGLMLARGSTRNLEAEGGGGGGGGSGGWGGGRSSDADSAGMVNMSRGSTRALGEGRLSGAGQRGLLRSSLNRNSSRQVVKLPSTRNVAFPASENGDGGGRGGGGAGAGGRPGMLRPGLRSSARASTRGIGLRKLDSVREISVKDNGGGDDDELTGVAPGGE</sequence>
<feature type="transmembrane region" description="Helical" evidence="7">
    <location>
        <begin position="1788"/>
        <end position="1808"/>
    </location>
</feature>
<keyword evidence="4 7" id="KW-1133">Transmembrane helix</keyword>
<feature type="region of interest" description="Disordered" evidence="6">
    <location>
        <begin position="2094"/>
        <end position="2288"/>
    </location>
</feature>
<dbReference type="EMBL" id="BRYB01001585">
    <property type="protein sequence ID" value="GMI29051.1"/>
    <property type="molecule type" value="Genomic_DNA"/>
</dbReference>
<evidence type="ECO:0000256" key="3">
    <source>
        <dbReference type="ARBA" id="ARBA00022692"/>
    </source>
</evidence>
<dbReference type="Pfam" id="PF09815">
    <property type="entry name" value="XK-related"/>
    <property type="match status" value="1"/>
</dbReference>
<organism evidence="8 9">
    <name type="scientific">Tetraparma gracilis</name>
    <dbReference type="NCBI Taxonomy" id="2962635"/>
    <lineage>
        <taxon>Eukaryota</taxon>
        <taxon>Sar</taxon>
        <taxon>Stramenopiles</taxon>
        <taxon>Ochrophyta</taxon>
        <taxon>Bolidophyceae</taxon>
        <taxon>Parmales</taxon>
        <taxon>Triparmaceae</taxon>
        <taxon>Tetraparma</taxon>
    </lineage>
</organism>
<feature type="transmembrane region" description="Helical" evidence="7">
    <location>
        <begin position="1814"/>
        <end position="1835"/>
    </location>
</feature>
<evidence type="ECO:0000256" key="6">
    <source>
        <dbReference type="SAM" id="MobiDB-lite"/>
    </source>
</evidence>
<protein>
    <submittedName>
        <fullName evidence="8">Uncharacterized protein</fullName>
    </submittedName>
</protein>
<evidence type="ECO:0000256" key="2">
    <source>
        <dbReference type="ARBA" id="ARBA00008789"/>
    </source>
</evidence>
<feature type="compositionally biased region" description="Gly residues" evidence="6">
    <location>
        <begin position="2222"/>
        <end position="2238"/>
    </location>
</feature>
<feature type="compositionally biased region" description="Low complexity" evidence="6">
    <location>
        <begin position="393"/>
        <end position="402"/>
    </location>
</feature>
<feature type="compositionally biased region" description="Gly residues" evidence="6">
    <location>
        <begin position="2143"/>
        <end position="2159"/>
    </location>
</feature>
<feature type="compositionally biased region" description="Basic and acidic residues" evidence="6">
    <location>
        <begin position="2259"/>
        <end position="2269"/>
    </location>
</feature>
<feature type="region of interest" description="Disordered" evidence="6">
    <location>
        <begin position="1247"/>
        <end position="1365"/>
    </location>
</feature>
<keyword evidence="9" id="KW-1185">Reference proteome</keyword>
<feature type="transmembrane region" description="Helical" evidence="7">
    <location>
        <begin position="1745"/>
        <end position="1767"/>
    </location>
</feature>
<feature type="compositionally biased region" description="Basic and acidic residues" evidence="6">
    <location>
        <begin position="1253"/>
        <end position="1268"/>
    </location>
</feature>